<dbReference type="HOGENOM" id="CLU_109298_0_0_3"/>
<sequence length="142" mass="15330">MDIALIVKFLAPCLPFLLTMGNKAAEGASQKIGEDGWNRAKMIWAKLQPKVEAKEAAKEAAEDVAKNPDDEDLQVSLRVQLKKILEADTALAEEIAKILQAGTSDSGSSSVNAQSYDESTQINAGRDVVNPNLSRTYNNSPK</sequence>
<dbReference type="eggNOG" id="ENOG50334RJ">
    <property type="taxonomic scope" value="Bacteria"/>
</dbReference>
<evidence type="ECO:0000313" key="3">
    <source>
        <dbReference type="EMBL" id="AFZ56378.1"/>
    </source>
</evidence>
<dbReference type="Proteomes" id="UP000010474">
    <property type="component" value="Chromosome"/>
</dbReference>
<evidence type="ECO:0000256" key="1">
    <source>
        <dbReference type="SAM" id="MobiDB-lite"/>
    </source>
</evidence>
<proteinExistence type="predicted"/>
<feature type="compositionally biased region" description="Polar residues" evidence="1">
    <location>
        <begin position="102"/>
        <end position="123"/>
    </location>
</feature>
<evidence type="ECO:0000256" key="2">
    <source>
        <dbReference type="SAM" id="SignalP"/>
    </source>
</evidence>
<dbReference type="STRING" id="272123.Anacy_0795"/>
<protein>
    <submittedName>
        <fullName evidence="3">Uncharacterized protein</fullName>
    </submittedName>
</protein>
<dbReference type="KEGG" id="acy:Anacy_0795"/>
<accession>K9ZB00</accession>
<dbReference type="AlphaFoldDB" id="K9ZB00"/>
<dbReference type="OrthoDB" id="487163at2"/>
<gene>
    <name evidence="3" type="ordered locus">Anacy_0795</name>
</gene>
<dbReference type="RefSeq" id="WP_015213031.1">
    <property type="nucleotide sequence ID" value="NC_019771.1"/>
</dbReference>
<keyword evidence="4" id="KW-1185">Reference proteome</keyword>
<organism evidence="3 4">
    <name type="scientific">Anabaena cylindrica (strain ATCC 27899 / PCC 7122)</name>
    <dbReference type="NCBI Taxonomy" id="272123"/>
    <lineage>
        <taxon>Bacteria</taxon>
        <taxon>Bacillati</taxon>
        <taxon>Cyanobacteriota</taxon>
        <taxon>Cyanophyceae</taxon>
        <taxon>Nostocales</taxon>
        <taxon>Nostocaceae</taxon>
        <taxon>Anabaena</taxon>
    </lineage>
</organism>
<feature type="signal peptide" evidence="2">
    <location>
        <begin position="1"/>
        <end position="24"/>
    </location>
</feature>
<dbReference type="PATRIC" id="fig|272123.3.peg.870"/>
<feature type="chain" id="PRO_5030173297" evidence="2">
    <location>
        <begin position="25"/>
        <end position="142"/>
    </location>
</feature>
<evidence type="ECO:0000313" key="4">
    <source>
        <dbReference type="Proteomes" id="UP000010474"/>
    </source>
</evidence>
<feature type="compositionally biased region" description="Polar residues" evidence="1">
    <location>
        <begin position="131"/>
        <end position="142"/>
    </location>
</feature>
<reference evidence="4" key="1">
    <citation type="journal article" date="2013" name="Proc. Natl. Acad. Sci. U.S.A.">
        <title>Improving the coverage of the cyanobacterial phylum using diversity-driven genome sequencing.</title>
        <authorList>
            <person name="Shih P.M."/>
            <person name="Wu D."/>
            <person name="Latifi A."/>
            <person name="Axen S.D."/>
            <person name="Fewer D.P."/>
            <person name="Talla E."/>
            <person name="Calteau A."/>
            <person name="Cai F."/>
            <person name="Tandeau de Marsac N."/>
            <person name="Rippka R."/>
            <person name="Herdman M."/>
            <person name="Sivonen K."/>
            <person name="Coursin T."/>
            <person name="Laurent T."/>
            <person name="Goodwin L."/>
            <person name="Nolan M."/>
            <person name="Davenport K.W."/>
            <person name="Han C.S."/>
            <person name="Rubin E.M."/>
            <person name="Eisen J.A."/>
            <person name="Woyke T."/>
            <person name="Gugger M."/>
            <person name="Kerfeld C.A."/>
        </authorList>
    </citation>
    <scope>NUCLEOTIDE SEQUENCE [LARGE SCALE GENOMIC DNA]</scope>
    <source>
        <strain evidence="4">ATCC 27899 / PCC 7122</strain>
    </source>
</reference>
<feature type="region of interest" description="Disordered" evidence="1">
    <location>
        <begin position="102"/>
        <end position="142"/>
    </location>
</feature>
<name>K9ZB00_ANACC</name>
<keyword evidence="2" id="KW-0732">Signal</keyword>
<dbReference type="EMBL" id="CP003659">
    <property type="protein sequence ID" value="AFZ56378.1"/>
    <property type="molecule type" value="Genomic_DNA"/>
</dbReference>